<dbReference type="InterPro" id="IPR017451">
    <property type="entry name" value="F-box-assoc_interact_dom"/>
</dbReference>
<dbReference type="InterPro" id="IPR011043">
    <property type="entry name" value="Gal_Oxase/kelch_b-propeller"/>
</dbReference>
<dbReference type="Pfam" id="PF00646">
    <property type="entry name" value="F-box"/>
    <property type="match status" value="1"/>
</dbReference>
<dbReference type="InterPro" id="IPR036047">
    <property type="entry name" value="F-box-like_dom_sf"/>
</dbReference>
<dbReference type="NCBIfam" id="TIGR01640">
    <property type="entry name" value="F_box_assoc_1"/>
    <property type="match status" value="1"/>
</dbReference>
<gene>
    <name evidence="2" type="ORF">V5N11_006560</name>
</gene>
<dbReference type="InterPro" id="IPR006527">
    <property type="entry name" value="F-box-assoc_dom_typ1"/>
</dbReference>
<reference evidence="2 3" key="1">
    <citation type="submission" date="2024-04" db="EMBL/GenBank/DDBJ databases">
        <title>Genome assembly C_amara_ONT_v2.</title>
        <authorList>
            <person name="Yant L."/>
            <person name="Moore C."/>
            <person name="Slenker M."/>
        </authorList>
    </citation>
    <scope>NUCLEOTIDE SEQUENCE [LARGE SCALE GENOMIC DNA]</scope>
    <source>
        <tissue evidence="2">Leaf</tissue>
    </source>
</reference>
<dbReference type="Pfam" id="PF07734">
    <property type="entry name" value="FBA_1"/>
    <property type="match status" value="1"/>
</dbReference>
<dbReference type="SUPFAM" id="SSF50965">
    <property type="entry name" value="Galactose oxidase, central domain"/>
    <property type="match status" value="1"/>
</dbReference>
<sequence>MESLPHDIVERILELVPVKSLVRFKSVSKQWKSTMESQYFQTKQLIFGVRSVRELDVLLVSKELKTMVLMPHDHHHIAASAPRTLDSLSSLSSPPCYLVCQTSCDGLVCLNAYLHLTIVFNPTTRWHRSLPLSRLQQLTFEKRIRESYRYSLPKLGFGKDKINDTYKPVWLYNSYEFGLENATTCEVFDFSTNSWRYITSSSPYRVIACPYPLYLDGMLYWLTEGEETKVLSLDLHTETFQVISEALFVQAAPKDIIICNLNNCLCVSIYNRPQQDIWSFNSESKTWEQIYSLVNIYFHLSPLAILEENKLLCYVRVCGTRLKIYDPKTSSSVSVYRDPALSEILVCYVKSLISIL</sequence>
<dbReference type="Gene3D" id="1.20.1280.50">
    <property type="match status" value="1"/>
</dbReference>
<dbReference type="Gene3D" id="2.120.10.80">
    <property type="entry name" value="Kelch-type beta propeller"/>
    <property type="match status" value="1"/>
</dbReference>
<feature type="domain" description="F-box" evidence="1">
    <location>
        <begin position="1"/>
        <end position="43"/>
    </location>
</feature>
<dbReference type="InterPro" id="IPR015915">
    <property type="entry name" value="Kelch-typ_b-propeller"/>
</dbReference>
<dbReference type="InterPro" id="IPR050796">
    <property type="entry name" value="SCF_F-box_component"/>
</dbReference>
<dbReference type="EMBL" id="JBANAX010000573">
    <property type="protein sequence ID" value="KAL1202585.1"/>
    <property type="molecule type" value="Genomic_DNA"/>
</dbReference>
<dbReference type="PROSITE" id="PS50181">
    <property type="entry name" value="FBOX"/>
    <property type="match status" value="1"/>
</dbReference>
<evidence type="ECO:0000313" key="2">
    <source>
        <dbReference type="EMBL" id="KAL1202585.1"/>
    </source>
</evidence>
<dbReference type="AlphaFoldDB" id="A0ABD1AS77"/>
<dbReference type="PANTHER" id="PTHR31672:SF13">
    <property type="entry name" value="F-BOX PROTEIN CPR30-LIKE"/>
    <property type="match status" value="1"/>
</dbReference>
<evidence type="ECO:0000259" key="1">
    <source>
        <dbReference type="PROSITE" id="PS50181"/>
    </source>
</evidence>
<dbReference type="SMART" id="SM00256">
    <property type="entry name" value="FBOX"/>
    <property type="match status" value="1"/>
</dbReference>
<dbReference type="PANTHER" id="PTHR31672">
    <property type="entry name" value="BNACNNG10540D PROTEIN"/>
    <property type="match status" value="1"/>
</dbReference>
<organism evidence="2 3">
    <name type="scientific">Cardamine amara subsp. amara</name>
    <dbReference type="NCBI Taxonomy" id="228776"/>
    <lineage>
        <taxon>Eukaryota</taxon>
        <taxon>Viridiplantae</taxon>
        <taxon>Streptophyta</taxon>
        <taxon>Embryophyta</taxon>
        <taxon>Tracheophyta</taxon>
        <taxon>Spermatophyta</taxon>
        <taxon>Magnoliopsida</taxon>
        <taxon>eudicotyledons</taxon>
        <taxon>Gunneridae</taxon>
        <taxon>Pentapetalae</taxon>
        <taxon>rosids</taxon>
        <taxon>malvids</taxon>
        <taxon>Brassicales</taxon>
        <taxon>Brassicaceae</taxon>
        <taxon>Cardamineae</taxon>
        <taxon>Cardamine</taxon>
    </lineage>
</organism>
<name>A0ABD1AS77_CARAN</name>
<keyword evidence="3" id="KW-1185">Reference proteome</keyword>
<evidence type="ECO:0000313" key="3">
    <source>
        <dbReference type="Proteomes" id="UP001558713"/>
    </source>
</evidence>
<dbReference type="SUPFAM" id="SSF81383">
    <property type="entry name" value="F-box domain"/>
    <property type="match status" value="1"/>
</dbReference>
<accession>A0ABD1AS77</accession>
<dbReference type="InterPro" id="IPR001810">
    <property type="entry name" value="F-box_dom"/>
</dbReference>
<protein>
    <submittedName>
        <fullName evidence="2">F-box protein</fullName>
    </submittedName>
</protein>
<dbReference type="Proteomes" id="UP001558713">
    <property type="component" value="Unassembled WGS sequence"/>
</dbReference>
<dbReference type="CDD" id="cd22157">
    <property type="entry name" value="F-box_AtFBW1-like"/>
    <property type="match status" value="1"/>
</dbReference>
<comment type="caution">
    <text evidence="2">The sequence shown here is derived from an EMBL/GenBank/DDBJ whole genome shotgun (WGS) entry which is preliminary data.</text>
</comment>
<proteinExistence type="predicted"/>